<feature type="domain" description="DUF7680" evidence="2">
    <location>
        <begin position="35"/>
        <end position="209"/>
    </location>
</feature>
<keyword evidence="4" id="KW-1185">Reference proteome</keyword>
<evidence type="ECO:0000256" key="1">
    <source>
        <dbReference type="SAM" id="MobiDB-lite"/>
    </source>
</evidence>
<dbReference type="Pfam" id="PF24728">
    <property type="entry name" value="DUF7680"/>
    <property type="match status" value="1"/>
</dbReference>
<evidence type="ECO:0000313" key="4">
    <source>
        <dbReference type="Proteomes" id="UP001597075"/>
    </source>
</evidence>
<dbReference type="AlphaFoldDB" id="A0ABD6D565"/>
<dbReference type="Proteomes" id="UP001597075">
    <property type="component" value="Unassembled WGS sequence"/>
</dbReference>
<protein>
    <recommendedName>
        <fullName evidence="2">DUF7680 domain-containing protein</fullName>
    </recommendedName>
</protein>
<evidence type="ECO:0000313" key="3">
    <source>
        <dbReference type="EMBL" id="MFD1635309.1"/>
    </source>
</evidence>
<name>A0ABD6D565_9EURY</name>
<dbReference type="RefSeq" id="WP_256406461.1">
    <property type="nucleotide sequence ID" value="NZ_CP187153.1"/>
</dbReference>
<sequence length="213" mass="23947">MASRDSEFGSPSAEDPDEDRLVRYGTSMFGGRPTFTLVRRETDGGAEWTLHELLPREQAEARRDRLERDGRSLSLTPVENLISDVAGDDLLSKLDGWTWDEWVGAKVARLDPTRVRALQDVVREAIEETPAETSEVLHGGEGFVFLPESAGIRLAVAFRGVKPLQRIDRMRSLARGVARMSDEECYYWYAKCRSPSSPNGEKALRVLLTNHIE</sequence>
<accession>A0ABD6D565</accession>
<comment type="caution">
    <text evidence="3">The sequence shown here is derived from an EMBL/GenBank/DDBJ whole genome shotgun (WGS) entry which is preliminary data.</text>
</comment>
<feature type="region of interest" description="Disordered" evidence="1">
    <location>
        <begin position="1"/>
        <end position="26"/>
    </location>
</feature>
<dbReference type="EMBL" id="JBHUDL010000011">
    <property type="protein sequence ID" value="MFD1635309.1"/>
    <property type="molecule type" value="Genomic_DNA"/>
</dbReference>
<gene>
    <name evidence="3" type="ORF">ACFSBJ_16430</name>
</gene>
<evidence type="ECO:0000259" key="2">
    <source>
        <dbReference type="Pfam" id="PF24728"/>
    </source>
</evidence>
<reference evidence="3 4" key="1">
    <citation type="journal article" date="2019" name="Int. J. Syst. Evol. Microbiol.">
        <title>The Global Catalogue of Microorganisms (GCM) 10K type strain sequencing project: providing services to taxonomists for standard genome sequencing and annotation.</title>
        <authorList>
            <consortium name="The Broad Institute Genomics Platform"/>
            <consortium name="The Broad Institute Genome Sequencing Center for Infectious Disease"/>
            <person name="Wu L."/>
            <person name="Ma J."/>
        </authorList>
    </citation>
    <scope>NUCLEOTIDE SEQUENCE [LARGE SCALE GENOMIC DNA]</scope>
    <source>
        <strain evidence="3 4">CGMCC 1.10594</strain>
    </source>
</reference>
<proteinExistence type="predicted"/>
<organism evidence="3 4">
    <name type="scientific">Haloplanus ruber</name>
    <dbReference type="NCBI Taxonomy" id="869892"/>
    <lineage>
        <taxon>Archaea</taxon>
        <taxon>Methanobacteriati</taxon>
        <taxon>Methanobacteriota</taxon>
        <taxon>Stenosarchaea group</taxon>
        <taxon>Halobacteria</taxon>
        <taxon>Halobacteriales</taxon>
        <taxon>Haloferacaceae</taxon>
        <taxon>Haloplanus</taxon>
    </lineage>
</organism>
<dbReference type="InterPro" id="IPR056097">
    <property type="entry name" value="DUF7680"/>
</dbReference>